<organism evidence="2 3">
    <name type="scientific">Myxococcus landrumensis</name>
    <dbReference type="NCBI Taxonomy" id="2813577"/>
    <lineage>
        <taxon>Bacteria</taxon>
        <taxon>Pseudomonadati</taxon>
        <taxon>Myxococcota</taxon>
        <taxon>Myxococcia</taxon>
        <taxon>Myxococcales</taxon>
        <taxon>Cystobacterineae</taxon>
        <taxon>Myxococcaceae</taxon>
        <taxon>Myxococcus</taxon>
    </lineage>
</organism>
<dbReference type="EMBL" id="CP071091">
    <property type="protein sequence ID" value="QSQ17198.1"/>
    <property type="molecule type" value="Genomic_DNA"/>
</dbReference>
<evidence type="ECO:0000313" key="3">
    <source>
        <dbReference type="Proteomes" id="UP000663090"/>
    </source>
</evidence>
<dbReference type="Proteomes" id="UP000663090">
    <property type="component" value="Chromosome"/>
</dbReference>
<accession>A0ABX7NLR0</accession>
<evidence type="ECO:0000259" key="1">
    <source>
        <dbReference type="PROSITE" id="PS50108"/>
    </source>
</evidence>
<sequence length="316" mass="36207">MTWLGLPRTSGRFRHAFHVGEARGNLDFTMSEKPKRLAPLSNTLRELFLKSGNLCAFPNCKILMMDEDGAFVGEVCHIEAAEENGERFNPAMTNEERRAASNLMLMCGPHHRKTDDVEKYPVETLRKFKEEHERRYSHPDRAILETLTDWTMSEVSKPAQNLTRLNTVMEMDLDDEMRQGTADKINSHLELLERVPLNARHFLGAVVMRIQRIRNTPAARVPRLSRMQILISDLRGAFRLSQETIIEQATELESYGIGGVDLMDTGNSDQPSVYISNWDGWNLWDLIARFCLKSSVPIEKFCDELDFTPLDEPDNP</sequence>
<proteinExistence type="predicted"/>
<protein>
    <recommendedName>
        <fullName evidence="1">CRIB domain-containing protein</fullName>
    </recommendedName>
</protein>
<evidence type="ECO:0000313" key="2">
    <source>
        <dbReference type="EMBL" id="QSQ17198.1"/>
    </source>
</evidence>
<feature type="domain" description="CRIB" evidence="1">
    <location>
        <begin position="4"/>
        <end position="20"/>
    </location>
</feature>
<dbReference type="RefSeq" id="WP_206718832.1">
    <property type="nucleotide sequence ID" value="NZ_CP071091.1"/>
</dbReference>
<name>A0ABX7NLR0_9BACT</name>
<keyword evidence="3" id="KW-1185">Reference proteome</keyword>
<dbReference type="InterPro" id="IPR000095">
    <property type="entry name" value="CRIB_dom"/>
</dbReference>
<reference evidence="2 3" key="1">
    <citation type="submission" date="2021-02" db="EMBL/GenBank/DDBJ databases">
        <title>De Novo genome assembly of isolated myxobacteria.</title>
        <authorList>
            <person name="Stevens D.C."/>
        </authorList>
    </citation>
    <scope>NUCLEOTIDE SEQUENCE [LARGE SCALE GENOMIC DNA]</scope>
    <source>
        <strain evidence="2 3">SCHIC003</strain>
    </source>
</reference>
<gene>
    <name evidence="2" type="ORF">JY572_14545</name>
</gene>
<dbReference type="PROSITE" id="PS50108">
    <property type="entry name" value="CRIB"/>
    <property type="match status" value="1"/>
</dbReference>